<keyword evidence="2" id="KW-0812">Transmembrane</keyword>
<dbReference type="Pfam" id="PF00892">
    <property type="entry name" value="EamA"/>
    <property type="match status" value="2"/>
</dbReference>
<evidence type="ECO:0000256" key="2">
    <source>
        <dbReference type="SAM" id="Phobius"/>
    </source>
</evidence>
<dbReference type="EMBL" id="AP012057">
    <property type="protein sequence ID" value="BAN01482.1"/>
    <property type="molecule type" value="Genomic_DNA"/>
</dbReference>
<evidence type="ECO:0000256" key="1">
    <source>
        <dbReference type="ARBA" id="ARBA00007362"/>
    </source>
</evidence>
<evidence type="ECO:0000313" key="4">
    <source>
        <dbReference type="EMBL" id="BAN01482.1"/>
    </source>
</evidence>
<reference evidence="4 5" key="1">
    <citation type="journal article" date="2013" name="Int. J. Syst. Evol. Microbiol.">
        <title>Ilumatobacter nonamiense sp. nov. and Ilumatobacter coccineum sp. nov., isolated from seashore sand.</title>
        <authorList>
            <person name="Matsumoto A."/>
            <person name="Kasai H."/>
            <person name="Matsuo Y."/>
            <person name="Shizuri Y."/>
            <person name="Ichikawa N."/>
            <person name="Fujita N."/>
            <person name="Omura S."/>
            <person name="Takahashi Y."/>
        </authorList>
    </citation>
    <scope>NUCLEOTIDE SEQUENCE [LARGE SCALE GENOMIC DNA]</scope>
    <source>
        <strain evidence="5">NBRC 103263 / KCTC 29153 / YM16-304</strain>
    </source>
</reference>
<keyword evidence="2" id="KW-1133">Transmembrane helix</keyword>
<dbReference type="OrthoDB" id="5243804at2"/>
<evidence type="ECO:0000313" key="5">
    <source>
        <dbReference type="Proteomes" id="UP000011863"/>
    </source>
</evidence>
<accession>A0A6C7E5S5</accession>
<dbReference type="RefSeq" id="WP_015440729.1">
    <property type="nucleotide sequence ID" value="NC_020520.1"/>
</dbReference>
<dbReference type="SUPFAM" id="SSF103481">
    <property type="entry name" value="Multidrug resistance efflux transporter EmrE"/>
    <property type="match status" value="2"/>
</dbReference>
<proteinExistence type="inferred from homology"/>
<dbReference type="PANTHER" id="PTHR22911:SF137">
    <property type="entry name" value="SOLUTE CARRIER FAMILY 35 MEMBER G2-RELATED"/>
    <property type="match status" value="1"/>
</dbReference>
<dbReference type="InterPro" id="IPR000620">
    <property type="entry name" value="EamA_dom"/>
</dbReference>
<protein>
    <recommendedName>
        <fullName evidence="3">EamA domain-containing protein</fullName>
    </recommendedName>
</protein>
<comment type="similarity">
    <text evidence="1">Belongs to the EamA transporter family.</text>
</comment>
<feature type="transmembrane region" description="Helical" evidence="2">
    <location>
        <begin position="122"/>
        <end position="141"/>
    </location>
</feature>
<feature type="transmembrane region" description="Helical" evidence="2">
    <location>
        <begin position="184"/>
        <end position="203"/>
    </location>
</feature>
<dbReference type="AlphaFoldDB" id="A0A6C7E5S5"/>
<dbReference type="Gene3D" id="1.10.3730.20">
    <property type="match status" value="1"/>
</dbReference>
<organism evidence="4 5">
    <name type="scientific">Ilumatobacter coccineus (strain NBRC 103263 / KCTC 29153 / YM16-304)</name>
    <dbReference type="NCBI Taxonomy" id="1313172"/>
    <lineage>
        <taxon>Bacteria</taxon>
        <taxon>Bacillati</taxon>
        <taxon>Actinomycetota</taxon>
        <taxon>Acidimicrobiia</taxon>
        <taxon>Acidimicrobiales</taxon>
        <taxon>Ilumatobacteraceae</taxon>
        <taxon>Ilumatobacter</taxon>
    </lineage>
</organism>
<feature type="domain" description="EamA" evidence="3">
    <location>
        <begin position="154"/>
        <end position="293"/>
    </location>
</feature>
<name>A0A6C7E5S5_ILUCY</name>
<feature type="transmembrane region" description="Helical" evidence="2">
    <location>
        <begin position="277"/>
        <end position="295"/>
    </location>
</feature>
<dbReference type="KEGG" id="aym:YM304_11680"/>
<feature type="transmembrane region" description="Helical" evidence="2">
    <location>
        <begin position="34"/>
        <end position="54"/>
    </location>
</feature>
<feature type="transmembrane region" description="Helical" evidence="2">
    <location>
        <begin position="251"/>
        <end position="270"/>
    </location>
</feature>
<evidence type="ECO:0000259" key="3">
    <source>
        <dbReference type="Pfam" id="PF00892"/>
    </source>
</evidence>
<dbReference type="PANTHER" id="PTHR22911">
    <property type="entry name" value="ACYL-MALONYL CONDENSING ENZYME-RELATED"/>
    <property type="match status" value="1"/>
</dbReference>
<keyword evidence="5" id="KW-1185">Reference proteome</keyword>
<feature type="transmembrane region" description="Helical" evidence="2">
    <location>
        <begin position="66"/>
        <end position="86"/>
    </location>
</feature>
<feature type="transmembrane region" description="Helical" evidence="2">
    <location>
        <begin position="153"/>
        <end position="172"/>
    </location>
</feature>
<dbReference type="GO" id="GO:0016020">
    <property type="term" value="C:membrane"/>
    <property type="evidence" value="ECO:0007669"/>
    <property type="project" value="InterPro"/>
</dbReference>
<feature type="transmembrane region" description="Helical" evidence="2">
    <location>
        <begin position="224"/>
        <end position="245"/>
    </location>
</feature>
<dbReference type="Proteomes" id="UP000011863">
    <property type="component" value="Chromosome"/>
</dbReference>
<sequence>MWIPVTLLAATFQILRTARQHELRRVLAVNPAGFVRYAYGFPLAAIASIITFGIVGAELPTPPARFWPIIAGAGVAQILGTVALLESFRLRDFAIGTVYVKTEIILVAVISAVALGEPLAPLGWIGAVVCMLGVAWLAAPGKITDALRLAGDRAALMGILAALGFALAAAGIRGASNSLGDAPTWNRALLTLTAMLAIQTLVNGTQLAVTDRPGLRSVATNWRAAMPVGILSLSGSACWAIAVTLTSAAKVRTLGQVELLLAFVISAVWLREQHTRAEYAASALVLAGVLGVVAFG</sequence>
<feature type="domain" description="EamA" evidence="3">
    <location>
        <begin position="38"/>
        <end position="137"/>
    </location>
</feature>
<dbReference type="InterPro" id="IPR037185">
    <property type="entry name" value="EmrE-like"/>
</dbReference>
<gene>
    <name evidence="4" type="ORF">YM304_11680</name>
</gene>
<keyword evidence="2" id="KW-0472">Membrane</keyword>
<feature type="transmembrane region" description="Helical" evidence="2">
    <location>
        <begin position="98"/>
        <end position="116"/>
    </location>
</feature>